<accession>A0A448WBI2</accession>
<dbReference type="EMBL" id="CAAALY010002222">
    <property type="protein sequence ID" value="VEL07662.1"/>
    <property type="molecule type" value="Genomic_DNA"/>
</dbReference>
<reference evidence="1" key="1">
    <citation type="submission" date="2018-11" db="EMBL/GenBank/DDBJ databases">
        <authorList>
            <consortium name="Pathogen Informatics"/>
        </authorList>
    </citation>
    <scope>NUCLEOTIDE SEQUENCE</scope>
</reference>
<proteinExistence type="predicted"/>
<evidence type="ECO:0000313" key="2">
    <source>
        <dbReference type="Proteomes" id="UP000784294"/>
    </source>
</evidence>
<name>A0A448WBI2_9PLAT</name>
<keyword evidence="2" id="KW-1185">Reference proteome</keyword>
<evidence type="ECO:0000313" key="1">
    <source>
        <dbReference type="EMBL" id="VEL07662.1"/>
    </source>
</evidence>
<dbReference type="Proteomes" id="UP000784294">
    <property type="component" value="Unassembled WGS sequence"/>
</dbReference>
<sequence>MQLFEFEAKLTAAEAARDQAIADLSTHANLRQATVLTKVPIVSAPNTTCHPQSSFGVPLLGLLVDPSCSTPPELASRHALPPEPTVRGQGQPTSLARLVRPRSWRPFWGHRHFSIFSTCPFSSGAKRPGLFIV</sequence>
<dbReference type="AlphaFoldDB" id="A0A448WBI2"/>
<protein>
    <submittedName>
        <fullName evidence="1">Uncharacterized protein</fullName>
    </submittedName>
</protein>
<organism evidence="1 2">
    <name type="scientific">Protopolystoma xenopodis</name>
    <dbReference type="NCBI Taxonomy" id="117903"/>
    <lineage>
        <taxon>Eukaryota</taxon>
        <taxon>Metazoa</taxon>
        <taxon>Spiralia</taxon>
        <taxon>Lophotrochozoa</taxon>
        <taxon>Platyhelminthes</taxon>
        <taxon>Monogenea</taxon>
        <taxon>Polyopisthocotylea</taxon>
        <taxon>Polystomatidea</taxon>
        <taxon>Polystomatidae</taxon>
        <taxon>Protopolystoma</taxon>
    </lineage>
</organism>
<gene>
    <name evidence="1" type="ORF">PXEA_LOCUS1102</name>
</gene>
<comment type="caution">
    <text evidence="1">The sequence shown here is derived from an EMBL/GenBank/DDBJ whole genome shotgun (WGS) entry which is preliminary data.</text>
</comment>